<evidence type="ECO:0000256" key="5">
    <source>
        <dbReference type="SAM" id="MobiDB-lite"/>
    </source>
</evidence>
<feature type="compositionally biased region" description="Polar residues" evidence="5">
    <location>
        <begin position="925"/>
        <end position="934"/>
    </location>
</feature>
<evidence type="ECO:0000256" key="3">
    <source>
        <dbReference type="ARBA" id="ARBA00022777"/>
    </source>
</evidence>
<keyword evidence="4" id="KW-0233">DNA recombination</keyword>
<keyword evidence="3" id="KW-0418">Kinase</keyword>
<dbReference type="SMART" id="SM00219">
    <property type="entry name" value="TyrKc"/>
    <property type="match status" value="1"/>
</dbReference>
<feature type="compositionally biased region" description="Basic and acidic residues" evidence="5">
    <location>
        <begin position="2528"/>
        <end position="2537"/>
    </location>
</feature>
<dbReference type="InterPro" id="IPR003961">
    <property type="entry name" value="FN3_dom"/>
</dbReference>
<dbReference type="InterPro" id="IPR043502">
    <property type="entry name" value="DNA/RNA_pol_sf"/>
</dbReference>
<dbReference type="PROSITE" id="PS50011">
    <property type="entry name" value="PROTEIN_KINASE_DOM"/>
    <property type="match status" value="1"/>
</dbReference>
<feature type="domain" description="Fibronectin type-III" evidence="7">
    <location>
        <begin position="268"/>
        <end position="372"/>
    </location>
</feature>
<dbReference type="PROSITE" id="PS50878">
    <property type="entry name" value="RT_POL"/>
    <property type="match status" value="1"/>
</dbReference>
<dbReference type="Pfam" id="PF00041">
    <property type="entry name" value="fn3"/>
    <property type="match status" value="5"/>
</dbReference>
<dbReference type="GO" id="GO:0015074">
    <property type="term" value="P:DNA integration"/>
    <property type="evidence" value="ECO:0007669"/>
    <property type="project" value="InterPro"/>
</dbReference>
<dbReference type="InterPro" id="IPR011009">
    <property type="entry name" value="Kinase-like_dom_sf"/>
</dbReference>
<feature type="compositionally biased region" description="Low complexity" evidence="5">
    <location>
        <begin position="2382"/>
        <end position="2391"/>
    </location>
</feature>
<dbReference type="Gene3D" id="1.10.443.10">
    <property type="entry name" value="Intergrase catalytic core"/>
    <property type="match status" value="1"/>
</dbReference>
<evidence type="ECO:0000259" key="8">
    <source>
        <dbReference type="PROSITE" id="PS50878"/>
    </source>
</evidence>
<dbReference type="InterPro" id="IPR050964">
    <property type="entry name" value="Striated_Muscle_Regulatory"/>
</dbReference>
<dbReference type="InterPro" id="IPR008266">
    <property type="entry name" value="Tyr_kinase_AS"/>
</dbReference>
<dbReference type="SUPFAM" id="SSF56672">
    <property type="entry name" value="DNA/RNA polymerases"/>
    <property type="match status" value="1"/>
</dbReference>
<dbReference type="GO" id="GO:0003677">
    <property type="term" value="F:DNA binding"/>
    <property type="evidence" value="ECO:0007669"/>
    <property type="project" value="InterPro"/>
</dbReference>
<dbReference type="SUPFAM" id="SSF56112">
    <property type="entry name" value="Protein kinase-like (PK-like)"/>
    <property type="match status" value="1"/>
</dbReference>
<dbReference type="CDD" id="cd00063">
    <property type="entry name" value="FN3"/>
    <property type="match status" value="8"/>
</dbReference>
<dbReference type="SMART" id="SM00060">
    <property type="entry name" value="FN3"/>
    <property type="match status" value="9"/>
</dbReference>
<name>A0A9P1FSA4_9DINO</name>
<feature type="domain" description="Fibronectin type-III" evidence="7">
    <location>
        <begin position="574"/>
        <end position="671"/>
    </location>
</feature>
<feature type="region of interest" description="Disordered" evidence="5">
    <location>
        <begin position="914"/>
        <end position="942"/>
    </location>
</feature>
<dbReference type="InterPro" id="IPR043128">
    <property type="entry name" value="Rev_trsase/Diguanyl_cyclase"/>
</dbReference>
<feature type="domain" description="Fibronectin type-III" evidence="7">
    <location>
        <begin position="473"/>
        <end position="571"/>
    </location>
</feature>
<dbReference type="InterPro" id="IPR036116">
    <property type="entry name" value="FN3_sf"/>
</dbReference>
<feature type="region of interest" description="Disordered" evidence="5">
    <location>
        <begin position="2371"/>
        <end position="2401"/>
    </location>
</feature>
<feature type="compositionally biased region" description="Low complexity" evidence="5">
    <location>
        <begin position="2869"/>
        <end position="2879"/>
    </location>
</feature>
<evidence type="ECO:0000313" key="9">
    <source>
        <dbReference type="EMBL" id="CAI3986331.1"/>
    </source>
</evidence>
<accession>A0A9P1FSA4</accession>
<dbReference type="Gene3D" id="1.10.510.10">
    <property type="entry name" value="Transferase(Phosphotransferase) domain 1"/>
    <property type="match status" value="1"/>
</dbReference>
<dbReference type="InterPro" id="IPR000719">
    <property type="entry name" value="Prot_kinase_dom"/>
</dbReference>
<feature type="region of interest" description="Disordered" evidence="5">
    <location>
        <begin position="2498"/>
        <end position="2549"/>
    </location>
</feature>
<evidence type="ECO:0000313" key="11">
    <source>
        <dbReference type="EMBL" id="CAL4773643.1"/>
    </source>
</evidence>
<sequence length="4237" mass="463605">MSKLRLPLAERSGRLQLFHSRKEGLFSVLATVDAPDFTFSDTTVVAGMTYRYRIQIQHEQSSSDFSNLATFVAAGLPSQPNAVTLVSQSKTNISVSWTVPDNNGADIYQFILRRDDGLGGGMTQIYRGAATSFQSSDLATGRYYTFSVAARNAAGEGPESVGQRILSASMPSPVGQPVLISSSCSGGSVTLKWTVPEDDGGCPVTRYRILRDDVATGTEVPSTTISYFTPGLECATTYLWSIQAKNCLDTWGSDSPYLETYTASLPGQVTGLNATHVSSTELLFNWLPLLGATEIGSTDFSILKGYELWMDDGLGGKFSRSYDGYNKPFETYFVATGLVPGRVYRSYVRALNLVGAGPDSDVLYRAMAVEPSAPSDLQVVTAGADTVLCSWKPPQDNGGEPVLHYVLEYAPEPLFNTWQEDGPYPDNTQFTKQIFNLNQGTVYQFRIRAVTNAGGGSYSNIVSQVVGTAPTMAPSGLTRASTTSVSLTWAWLPLGVSETGGAPLGGYRLYMNTGRDDVTALVYDGSDKPSATEYTATSLVCGRIYKAEVSAVTSIGEGPKSAIAAFKLARTPSQPRSARVVASSTGSITLAWDIPESTGCTELQYYRIERDAGQGFEAIANVTTPVQSYTDADSLSPGQMYIYRIAARNDALEYFGPHSSHVTAFAASLPGITRNLGYVASTRTSITLMWEPPADSGGALVDFYRVQADDGLGGAFQDVAVVAGTYTTVEYLTMGRPYRFRVAAETVVGTGPYTSVFQQVVAAVPGNPQTPLVETVAGYTDRVKVTWNEPLDNGGSLTLGYKVTFDGLCDRYDGTSVSALTSIQIICSTGQHHLITVSARNIVGPAGVVRAPPCRVSVARNLPSETQGAEAIGTRRSAAPDEHDGAGLTPVQATQIGLVWRLARRVAAHGSGLDETEFQDIDPWQENNTPTAARQSPPPSSVKEKVLKMSTLIDQSDESELLPPGSTEINTWLQNYHAVMGAMPEEAEEPSPNQLAALSKRVHRDDAPPYVDFAVFGPYERKLTKVQKCRIYTPLGDGTYLQRDLPGPPTYQGWVAAWRVLKTALIMLNVASLASLEIYGKHIEKMVTQWPSAWGLIYSAEDSARAERMAKLRRYFTVEAGLGRQVPRDWDPRSPWSCLFIQLAKDDTYWAEKVHIPAAAWVAAGAKGQPVVATEAAVKAHVPGLQDTVPPEHDSPDSRKRQANRDRKQARKRRLHSDMEELRKFRQTGSHHQGQSSGSGGKASGGKGKSKSKDQAGTPLCFSWASGSGVCGDLPPGADCKGPVKRPELEASPPSVDFGGGSDESPPPAEGSTVVESSHAGPVDREATFQEGVMRPMRVHSALKNSKTFEEFRRNRPFKFLHLYSGPNDPLGEAIKVEAARNRLEVVVLSLDNKLDPTLDLSRPASHQTMMQDVGRGEWDYIHSGFPCGSFSMARHHQVAGQPGPIRDKSHIYGLPTNDERQQAEADRGTRMAVQSAEVYEKQIRACEARKVPPLATLENPPGSEESGGAWDLPELQQKLEATGGSKVPYNTCAYMTKEKARFKKPGIWAGRLENIRKLSKVCKCPNWVTHIALVGKHLTASAAQYPAALAEAVAVEVVGVWKKTLNLEWWRFKLETKSQEVNELQKAWLENEDKNKGETERAPASKRAASMAFKIDNIESDDLPSGSKGTPLKKIKEDHNLIAVGGMRNPARSVRRLTQLADVGRRIAFLWEEFMESHPSAVQVAANYGKPDNSFDHELVQLWREALKDHLAEIVDKPIVVKENWELWQAWGADAGDPDICLPDFIRRGVPLGMEVPIPPSGVFPATVDQEDVNTDPAGEFEALKFQRNYQSVRDQTTEATIEIDRYVKNGFAKRVTWDWVKQTLGTTGTVSKMALILKEKEDGSVKRRIILDMRRSFGNSRSKVDERIVLPRLSDVVTMLQDIWRRRGGSKAKRRDTNTDDFEFYLIDLSDAFCHFGVLKSELRHCVTPDEHDQDALVWCAMLFGYRAAPLLMGRLSSALGRLLQSLVCPEMTQLQVYVDDILVAALGDRVAREAQLAMLLYTAAAFGVQISLKKGERGRRVTWIGCTIEVPVVEMEEPEVVVLGISKHMIEQVVTTLRSWTTGGMGSLKELRSTTGRLSWVGGVLPRLRWTVNVLYATLKEVEKDQEDGTEDRRAQMRQDSRSKRGLFPIKRLGGVHLWLLKLFENPVEHLIRVERMRRPPITMGIITDASPKGWGAILVKVQDGAERTLLPIAAVEGLINQQEAELLEVEWGESSSQAVVEAYAILRALELWADKPKMRAIIIRADSSVALAMMKKLASSHKSLNFIAAEIALRLEKYEVQRLALHHLRGSWNVEADWLSRITERGDAAGGEEKFTPQDNIFEHLADRKEQPDVQNHGGSSSGSRLGRAPRFWGRRSAMDPSDMGMFPGPSVPGGHSVLAAMLFAAAPDEAGLWRTDSNDGLGARGSGGDRALEFLEPFPLKSENKNQPLDVKQQTESIFVKAFQQELKAKEAIEQATARPSSTRNTSKNQGTSQRGRKRKNRVRGDGKRGKDTTPQSTGAKQSLRDIVLLAGNPKWIEGAKRRLKERLYAASTMATKESKRRKIMEIMQNCEIKIQGNGLSVEELVTIAAVLGESNIRSADQYLSEVKLLQLEAGISWSDVMERQMAMVKRALKRDVGPENRAKECDPATISQDMWEAQTGDGGRPRRVAWSYAWAVVWMLRSIELAAMRLGDVHMEFKKKTVTLLIRKSKTDQKALGVKRTLVCCGLPKCIRLCPWNLALRVLADHYGIDEHAPLFPDKDGKLVPKIKIIKAWMEHIDPEITGHSGRRSGAMWYARRGLPVHEIGLLGRWKSSAVFRYIEEALQEIPLNAGAHKVESLEGTWAAPSTPASTPPIEVDKDRTAPVPSTPNTKAVSVKPPGPDQCWAVSSGRNGRVSHRIRKASWNVSLAAWDTWCGWHFAERNVKVMITPKPLDMVDQRTPSSMTLTWDVPTVDGGAAVKSYQLYRDAGDASGIYTLTYVGTQRSATIGSLTNGRTYRFYAVAVNDVGAGERTSVFAAEMRCTPRTLVASPYKVSGSPWSISLAWPETADNCGRAVSGYRVYRDSYLIYPLSNGFVGTPTVVGMLGTDQVTVELTAQSSGSTWVRGLVWEARQSLYDLAMNVDHGHAGRCPCGCTLCTANRARGSRGEKMSSTLAHVKQTGQCDGFKDRTSSLSLLNFSDGRLVGDGVSIPLLCADLLWTQTDPAASTVQGPFDRLDTEEVPYFRSILALAPRWRWRSQMGILEAIEDPRSDELWIIGASLVPGSQEMARCLQMLSKQGVIRWDIEKEFLFHKHVIGRSASGITRLGMQKNSFWSISTMSDSEALSEDECPESEKPVAIKFIKTPVNEAQAILMVNEIRHLANCSHPNVLSLLGTFFAPASRNPLAGHSTRSTWLLAFEFCTGGTLSEYVSNHGHLDLIAGQVICTSLLSAAAHIHSKQIWHRDIRPQNIFLDRDGKELRPVLASFSRATHADAELPMGRHTGHGCYCAPEVLDSRLGVQGSASDIFSLGAVMLFLLTGLERGCEVSSVTWQPSLTGNSRCDEIAHQKLTETLVDFLLRFLALNARKRPAALEACRLLWEEAPEEVQESHVALKAMAALPPSSSSTAAMPIIAETCFEDVLDDSRREDPRGASLGYAPSSAPAEGYAQLPAGASPVMKVLPPPSPPITPSRGDTAVDQKCLKRSCRGIAVPVTAATSLQILMHGCGMMGMGWYSIFVYVEGYDGLDNDGALQQLRFQVPASSNSFAVQPSMSGLTKDGLTVTFTASASAGCHWAVKGNGYVMIAAEADYSTLTVANIKAFMSAVGDATCKWNGFVNNMESTVVLTGCRLFGGSQYRLFVYVEDGQMRDDGVLAEPMSLQVLPSNDFTGTYPYPRLDATPTTSTVSIEFEAREAAGVLWAVLIPEIEAISASIAGIKVATGAICSKASRDAGTGWGWGMRGLAITGGLQSFSIDNCALSLDVLYKAMVYIEDTGADNDGQIGTGIDVMVPTNGTTNTFNSYPKLVMIMGELATSDGVTFTFSASSITGRLWAMVVPNHVGDCMTVRAMKFLRDALCSRWNYVINDQTQTITLTGCNMKGGDTYRLFVYVEGTSNGDDGVLAPAVPFTVPFTNTFITQPMVVDDLVSPEGLQLTFQASETEGKVWAMVVANIHEQWVDPNAIKVGGVWLQWSGTSGNVGTGWNRCNPRSHDEPTPCQMHLVSAAVFGWEVMKRP</sequence>
<feature type="domain" description="Fibronectin type-III" evidence="7">
    <location>
        <begin position="373"/>
        <end position="471"/>
    </location>
</feature>
<feature type="domain" description="Fibronectin type-III" evidence="7">
    <location>
        <begin position="672"/>
        <end position="766"/>
    </location>
</feature>
<organism evidence="9">
    <name type="scientific">Cladocopium goreaui</name>
    <dbReference type="NCBI Taxonomy" id="2562237"/>
    <lineage>
        <taxon>Eukaryota</taxon>
        <taxon>Sar</taxon>
        <taxon>Alveolata</taxon>
        <taxon>Dinophyceae</taxon>
        <taxon>Suessiales</taxon>
        <taxon>Symbiodiniaceae</taxon>
        <taxon>Cladocopium</taxon>
    </lineage>
</organism>
<evidence type="ECO:0000259" key="7">
    <source>
        <dbReference type="PROSITE" id="PS50853"/>
    </source>
</evidence>
<feature type="region of interest" description="Disordered" evidence="5">
    <location>
        <begin position="2868"/>
        <end position="2914"/>
    </location>
</feature>
<dbReference type="OrthoDB" id="7477527at2759"/>
<dbReference type="InterPro" id="IPR013783">
    <property type="entry name" value="Ig-like_fold"/>
</dbReference>
<dbReference type="Gene3D" id="2.60.40.10">
    <property type="entry name" value="Immunoglobulins"/>
    <property type="match status" value="8"/>
</dbReference>
<comment type="caution">
    <text evidence="9">The sequence shown here is derived from an EMBL/GenBank/DDBJ whole genome shotgun (WGS) entry which is preliminary data.</text>
</comment>
<feature type="domain" description="Fibronectin type-III" evidence="7">
    <location>
        <begin position="2954"/>
        <end position="3051"/>
    </location>
</feature>
<evidence type="ECO:0000256" key="1">
    <source>
        <dbReference type="ARBA" id="ARBA00022679"/>
    </source>
</evidence>
<feature type="domain" description="Reverse transcriptase" evidence="8">
    <location>
        <begin position="1860"/>
        <end position="2071"/>
    </location>
</feature>
<evidence type="ECO:0000313" key="10">
    <source>
        <dbReference type="EMBL" id="CAL1139706.1"/>
    </source>
</evidence>
<keyword evidence="12" id="KW-1185">Reference proteome</keyword>
<dbReference type="PROSITE" id="PS50853">
    <property type="entry name" value="FN3"/>
    <property type="match status" value="8"/>
</dbReference>
<feature type="domain" description="Protein kinase" evidence="6">
    <location>
        <begin position="3315"/>
        <end position="3618"/>
    </location>
</feature>
<protein>
    <submittedName>
        <fullName evidence="11">Twitchin</fullName>
    </submittedName>
</protein>
<evidence type="ECO:0000313" key="12">
    <source>
        <dbReference type="Proteomes" id="UP001152797"/>
    </source>
</evidence>
<dbReference type="PROSITE" id="PS00109">
    <property type="entry name" value="PROTEIN_KINASE_TYR"/>
    <property type="match status" value="1"/>
</dbReference>
<dbReference type="SUPFAM" id="SSF49265">
    <property type="entry name" value="Fibronectin type III"/>
    <property type="match status" value="6"/>
</dbReference>
<feature type="compositionally biased region" description="Basic and acidic residues" evidence="5">
    <location>
        <begin position="1190"/>
        <end position="1207"/>
    </location>
</feature>
<dbReference type="InterPro" id="IPR011010">
    <property type="entry name" value="DNA_brk_join_enz"/>
</dbReference>
<reference evidence="9" key="1">
    <citation type="submission" date="2022-10" db="EMBL/GenBank/DDBJ databases">
        <authorList>
            <person name="Chen Y."/>
            <person name="Dougan E. K."/>
            <person name="Chan C."/>
            <person name="Rhodes N."/>
            <person name="Thang M."/>
        </authorList>
    </citation>
    <scope>NUCLEOTIDE SEQUENCE</scope>
</reference>
<evidence type="ECO:0000259" key="6">
    <source>
        <dbReference type="PROSITE" id="PS50011"/>
    </source>
</evidence>
<feature type="compositionally biased region" description="Polar residues" evidence="5">
    <location>
        <begin position="2503"/>
        <end position="2519"/>
    </location>
</feature>
<dbReference type="InterPro" id="IPR000477">
    <property type="entry name" value="RT_dom"/>
</dbReference>
<evidence type="ECO:0000256" key="2">
    <source>
        <dbReference type="ARBA" id="ARBA00022737"/>
    </source>
</evidence>
<dbReference type="GO" id="GO:0004713">
    <property type="term" value="F:protein tyrosine kinase activity"/>
    <property type="evidence" value="ECO:0007669"/>
    <property type="project" value="InterPro"/>
</dbReference>
<dbReference type="EMBL" id="CAMXCT020001072">
    <property type="protein sequence ID" value="CAL1139706.1"/>
    <property type="molecule type" value="Genomic_DNA"/>
</dbReference>
<dbReference type="Proteomes" id="UP001152797">
    <property type="component" value="Unassembled WGS sequence"/>
</dbReference>
<feature type="compositionally biased region" description="Gly residues" evidence="5">
    <location>
        <begin position="1237"/>
        <end position="1247"/>
    </location>
</feature>
<reference evidence="10" key="2">
    <citation type="submission" date="2024-04" db="EMBL/GenBank/DDBJ databases">
        <authorList>
            <person name="Chen Y."/>
            <person name="Shah S."/>
            <person name="Dougan E. K."/>
            <person name="Thang M."/>
            <person name="Chan C."/>
        </authorList>
    </citation>
    <scope>NUCLEOTIDE SEQUENCE [LARGE SCALE GENOMIC DNA]</scope>
</reference>
<dbReference type="InterPro" id="IPR013762">
    <property type="entry name" value="Integrase-like_cat_sf"/>
</dbReference>
<dbReference type="Gene3D" id="3.10.10.10">
    <property type="entry name" value="HIV Type 1 Reverse Transcriptase, subunit A, domain 1"/>
    <property type="match status" value="1"/>
</dbReference>
<feature type="region of interest" description="Disordered" evidence="5">
    <location>
        <begin position="3679"/>
        <end position="3699"/>
    </location>
</feature>
<dbReference type="Pfam" id="PF00069">
    <property type="entry name" value="Pkinase"/>
    <property type="match status" value="1"/>
</dbReference>
<dbReference type="Gene3D" id="3.30.70.270">
    <property type="match status" value="1"/>
</dbReference>
<dbReference type="EMBL" id="CAMXCT010001072">
    <property type="protein sequence ID" value="CAI3986331.1"/>
    <property type="molecule type" value="Genomic_DNA"/>
</dbReference>
<dbReference type="InterPro" id="IPR020635">
    <property type="entry name" value="Tyr_kinase_cat_dom"/>
</dbReference>
<keyword evidence="2" id="KW-0677">Repeat</keyword>
<dbReference type="PANTHER" id="PTHR13817">
    <property type="entry name" value="TITIN"/>
    <property type="match status" value="1"/>
</dbReference>
<keyword evidence="1" id="KW-0808">Transferase</keyword>
<dbReference type="SUPFAM" id="SSF56349">
    <property type="entry name" value="DNA breaking-rejoining enzymes"/>
    <property type="match status" value="1"/>
</dbReference>
<evidence type="ECO:0000256" key="4">
    <source>
        <dbReference type="ARBA" id="ARBA00023172"/>
    </source>
</evidence>
<dbReference type="PANTHER" id="PTHR13817:SF73">
    <property type="entry name" value="FIBRONECTIN TYPE-III DOMAIN-CONTAINING PROTEIN"/>
    <property type="match status" value="1"/>
</dbReference>
<dbReference type="GO" id="GO:0005524">
    <property type="term" value="F:ATP binding"/>
    <property type="evidence" value="ECO:0007669"/>
    <property type="project" value="InterPro"/>
</dbReference>
<dbReference type="GO" id="GO:0006310">
    <property type="term" value="P:DNA recombination"/>
    <property type="evidence" value="ECO:0007669"/>
    <property type="project" value="UniProtKB-KW"/>
</dbReference>
<feature type="region of interest" description="Disordered" evidence="5">
    <location>
        <begin position="1282"/>
        <end position="1323"/>
    </location>
</feature>
<dbReference type="EMBL" id="CAMXCT030001072">
    <property type="protein sequence ID" value="CAL4773643.1"/>
    <property type="molecule type" value="Genomic_DNA"/>
</dbReference>
<feature type="domain" description="Fibronectin type-III" evidence="7">
    <location>
        <begin position="76"/>
        <end position="172"/>
    </location>
</feature>
<gene>
    <name evidence="9" type="ORF">C1SCF055_LOCUS13695</name>
</gene>
<proteinExistence type="predicted"/>
<feature type="region of interest" description="Disordered" evidence="5">
    <location>
        <begin position="1182"/>
        <end position="1256"/>
    </location>
</feature>
<feature type="domain" description="Fibronectin type-III" evidence="7">
    <location>
        <begin position="173"/>
        <end position="265"/>
    </location>
</feature>
<dbReference type="CDD" id="cd09275">
    <property type="entry name" value="RNase_HI_RT_DIRS1"/>
    <property type="match status" value="1"/>
</dbReference>